<accession>A0ABN3YT42</accession>
<dbReference type="Proteomes" id="UP000001497">
    <property type="component" value="Chromosome"/>
</dbReference>
<proteinExistence type="predicted"/>
<reference evidence="1" key="1">
    <citation type="submission" date="2009-10" db="EMBL/GenBank/DDBJ databases">
        <title>Complete sequence of Fibrobacter succinogenes subsp. succinogenes S85.</title>
        <authorList>
            <consortium name="US DOE Joint Genome Institute"/>
            <person name="Lucas S."/>
            <person name="Copeland A."/>
            <person name="Lapidus A."/>
            <person name="Glavina del Rio T."/>
            <person name="Tice H."/>
            <person name="Bruce D."/>
            <person name="Goodwin L."/>
            <person name="Pitluck S."/>
            <person name="Chertkov O."/>
            <person name="Detter J.C."/>
            <person name="Han C."/>
            <person name="Tapia R."/>
            <person name="Larimer F."/>
            <person name="Land M."/>
            <person name="Hauser L."/>
            <person name="Kyrpides N."/>
            <person name="Mikhailova N."/>
            <person name="Weimer P.J."/>
            <person name="Stevenson D.M."/>
            <person name="Boyum J."/>
            <person name="Brumm P.I."/>
            <person name="Mead D."/>
        </authorList>
    </citation>
    <scope>NUCLEOTIDE SEQUENCE [LARGE SCALE GENOMIC DNA]</scope>
    <source>
        <strain evidence="1">S85</strain>
    </source>
</reference>
<name>A0ABN3YT42_FIBSS</name>
<dbReference type="EMBL" id="CP001792">
    <property type="protein sequence ID" value="ACX74032.1"/>
    <property type="molecule type" value="Genomic_DNA"/>
</dbReference>
<evidence type="ECO:0000313" key="2">
    <source>
        <dbReference type="Proteomes" id="UP000001497"/>
    </source>
</evidence>
<gene>
    <name evidence="1" type="ordered locus">Fisuc_0420</name>
</gene>
<keyword evidence="2" id="KW-1185">Reference proteome</keyword>
<sequence>MYPSDNFPWTEFIEKLLAAWQLCDYSDVPEAFKPIKQIPPFVIEGLPREPVPQQLKVLASLRTQGYFAPLQNPGK</sequence>
<evidence type="ECO:0000313" key="1">
    <source>
        <dbReference type="EMBL" id="ACX74032.1"/>
    </source>
</evidence>
<protein>
    <submittedName>
        <fullName evidence="1">Uncharacterized protein</fullName>
    </submittedName>
</protein>
<organism evidence="1 2">
    <name type="scientific">Fibrobacter succinogenes (strain ATCC 19169 / S85)</name>
    <dbReference type="NCBI Taxonomy" id="59374"/>
    <lineage>
        <taxon>Bacteria</taxon>
        <taxon>Pseudomonadati</taxon>
        <taxon>Fibrobacterota</taxon>
        <taxon>Fibrobacteria</taxon>
        <taxon>Fibrobacterales</taxon>
        <taxon>Fibrobacteraceae</taxon>
        <taxon>Fibrobacter</taxon>
    </lineage>
</organism>